<evidence type="ECO:0000256" key="7">
    <source>
        <dbReference type="ARBA" id="ARBA00022989"/>
    </source>
</evidence>
<evidence type="ECO:0000313" key="11">
    <source>
        <dbReference type="Proteomes" id="UP001189624"/>
    </source>
</evidence>
<dbReference type="Gramene" id="rna-AYBTSS11_LOCUS6683">
    <property type="protein sequence ID" value="CAJ1934022.1"/>
    <property type="gene ID" value="gene-AYBTSS11_LOCUS6683"/>
</dbReference>
<evidence type="ECO:0000313" key="10">
    <source>
        <dbReference type="EMBL" id="CAJ1934022.1"/>
    </source>
</evidence>
<accession>A0AA86VDG7</accession>
<keyword evidence="11" id="KW-1185">Reference proteome</keyword>
<dbReference type="EMBL" id="OY731399">
    <property type="protein sequence ID" value="CAJ1934022.1"/>
    <property type="molecule type" value="Genomic_DNA"/>
</dbReference>
<evidence type="ECO:0000256" key="6">
    <source>
        <dbReference type="ARBA" id="ARBA00022946"/>
    </source>
</evidence>
<keyword evidence="5" id="KW-0812">Transmembrane</keyword>
<sequence>MAISLSFVTPPSSTSSSLSSSKSIPSLSLSPSSLRLPRRANRLLPLRSVSVSGGSGGGSFGGYGGGHGHGGHGHGGNDEHGNDGKNEALMVMAEAGRALETVPADLAAAVKEGKIPAAVITRFLELEKSAFFRWLLQFPGFRERLLADDLFLAKVAMECGVGVFTKTAAEYDRRRENFFNELEIVFADVAMAIIADFMLVYLPAPTVALRPPLAGTAGPIAKFFHGCPDNAFQVALSGASYSLIQRIGAIVRNGSKLFVVGTASSLVGTAMTNAFINAKKAVNKSSEGEIENVPILSTSAAYGVYMAVSSNLRYQVLAGIIEQRLLEPLLHQHKLILSALCFAVRTGNTYLGSLLWVDYARWIGVQ</sequence>
<comment type="subcellular location">
    <subcellularLocation>
        <location evidence="1">Plastid</location>
        <location evidence="1">Chloroplast membrane</location>
        <topology evidence="1">Multi-pass membrane protein</topology>
    </subcellularLocation>
</comment>
<keyword evidence="8" id="KW-0472">Membrane</keyword>
<organism evidence="10 11">
    <name type="scientific">Sphenostylis stenocarpa</name>
    <dbReference type="NCBI Taxonomy" id="92480"/>
    <lineage>
        <taxon>Eukaryota</taxon>
        <taxon>Viridiplantae</taxon>
        <taxon>Streptophyta</taxon>
        <taxon>Embryophyta</taxon>
        <taxon>Tracheophyta</taxon>
        <taxon>Spermatophyta</taxon>
        <taxon>Magnoliopsida</taxon>
        <taxon>eudicotyledons</taxon>
        <taxon>Gunneridae</taxon>
        <taxon>Pentapetalae</taxon>
        <taxon>rosids</taxon>
        <taxon>fabids</taxon>
        <taxon>Fabales</taxon>
        <taxon>Fabaceae</taxon>
        <taxon>Papilionoideae</taxon>
        <taxon>50 kb inversion clade</taxon>
        <taxon>NPAAA clade</taxon>
        <taxon>indigoferoid/millettioid clade</taxon>
        <taxon>Phaseoleae</taxon>
        <taxon>Sphenostylis</taxon>
    </lineage>
</organism>
<evidence type="ECO:0000256" key="3">
    <source>
        <dbReference type="ARBA" id="ARBA00022528"/>
    </source>
</evidence>
<dbReference type="InterPro" id="IPR021825">
    <property type="entry name" value="RETICULATA-related"/>
</dbReference>
<feature type="compositionally biased region" description="Basic and acidic residues" evidence="9">
    <location>
        <begin position="75"/>
        <end position="84"/>
    </location>
</feature>
<keyword evidence="3" id="KW-0150">Chloroplast</keyword>
<keyword evidence="6" id="KW-0809">Transit peptide</keyword>
<dbReference type="Proteomes" id="UP001189624">
    <property type="component" value="Chromosome 2"/>
</dbReference>
<reference evidence="10" key="1">
    <citation type="submission" date="2023-10" db="EMBL/GenBank/DDBJ databases">
        <authorList>
            <person name="Domelevo Entfellner J.-B."/>
        </authorList>
    </citation>
    <scope>NUCLEOTIDE SEQUENCE</scope>
</reference>
<evidence type="ECO:0000256" key="9">
    <source>
        <dbReference type="SAM" id="MobiDB-lite"/>
    </source>
</evidence>
<evidence type="ECO:0000256" key="8">
    <source>
        <dbReference type="ARBA" id="ARBA00023136"/>
    </source>
</evidence>
<proteinExistence type="inferred from homology"/>
<dbReference type="GO" id="GO:0031969">
    <property type="term" value="C:chloroplast membrane"/>
    <property type="evidence" value="ECO:0007669"/>
    <property type="project" value="UniProtKB-SubCell"/>
</dbReference>
<keyword evidence="4" id="KW-0934">Plastid</keyword>
<dbReference type="Pfam" id="PF11891">
    <property type="entry name" value="RETICULATA-like"/>
    <property type="match status" value="1"/>
</dbReference>
<evidence type="ECO:0000256" key="1">
    <source>
        <dbReference type="ARBA" id="ARBA00004508"/>
    </source>
</evidence>
<protein>
    <recommendedName>
        <fullName evidence="12">Protein RETICULATA-RELATED 4, chloroplastic</fullName>
    </recommendedName>
</protein>
<keyword evidence="7" id="KW-1133">Transmembrane helix</keyword>
<feature type="region of interest" description="Disordered" evidence="9">
    <location>
        <begin position="1"/>
        <end position="31"/>
    </location>
</feature>
<dbReference type="PANTHER" id="PTHR31620:SF14">
    <property type="entry name" value="PROTEIN RETICULATA-RELATED 4, CHLOROPLASTIC"/>
    <property type="match status" value="1"/>
</dbReference>
<name>A0AA86VDG7_9FABA</name>
<gene>
    <name evidence="10" type="ORF">AYBTSS11_LOCUS6683</name>
</gene>
<evidence type="ECO:0008006" key="12">
    <source>
        <dbReference type="Google" id="ProtNLM"/>
    </source>
</evidence>
<evidence type="ECO:0000256" key="5">
    <source>
        <dbReference type="ARBA" id="ARBA00022692"/>
    </source>
</evidence>
<dbReference type="PANTHER" id="PTHR31620">
    <property type="entry name" value="PROTEIN RETICULATA-RELATED 2, CHLOROPLASTIC-RELATED"/>
    <property type="match status" value="1"/>
</dbReference>
<comment type="similarity">
    <text evidence="2">Belongs to the RETICULATA family.</text>
</comment>
<evidence type="ECO:0000256" key="4">
    <source>
        <dbReference type="ARBA" id="ARBA00022640"/>
    </source>
</evidence>
<dbReference type="AlphaFoldDB" id="A0AA86VDG7"/>
<evidence type="ECO:0000256" key="2">
    <source>
        <dbReference type="ARBA" id="ARBA00010793"/>
    </source>
</evidence>
<feature type="region of interest" description="Disordered" evidence="9">
    <location>
        <begin position="60"/>
        <end position="84"/>
    </location>
</feature>